<gene>
    <name evidence="1" type="primary">fliU_1</name>
    <name evidence="1" type="ORF">ERS852490_01485</name>
</gene>
<dbReference type="OrthoDB" id="86584at2"/>
<sequence>MKLRVPFYYDQFHCITSECKDNCCVGGWEIDIDDDTYNYYMSLDGELGDRIRESITKSEDGSNCFKLVDGHCGLLDKCGLCTIHKELGEEHLSVVCDQFPRYSEYYGEIKESGIGLACEEAERIIFSENKTFTTVLKPCDEEYSEDDEYDSAYAVRIFKARDEIFKILDMPEMSINEKLVVILKYCASIQEYINNDEYDALKEYVNTFGRSDIEHILMEMNDESESDEFDDVDVWECIRNIMYPYEDMEVLNTRWEQILAEMTETFHENMDNEQYQETKEEFMTAMLEREYEYRNFITYLVFRYFAKAVYDYDVVGKAKMFVTNYLILRQMDMLVWYRKHKRFTFEDRIDTVHIFSRQVEYSEDNMEALYESFLFDDVFETDNLCKLLWIDSTAL</sequence>
<keyword evidence="1" id="KW-0969">Cilium</keyword>
<reference evidence="1 2" key="1">
    <citation type="submission" date="2015-09" db="EMBL/GenBank/DDBJ databases">
        <authorList>
            <consortium name="Pathogen Informatics"/>
        </authorList>
    </citation>
    <scope>NUCLEOTIDE SEQUENCE [LARGE SCALE GENOMIC DNA]</scope>
    <source>
        <strain evidence="1 2">2789STDY5834875</strain>
    </source>
</reference>
<dbReference type="EMBL" id="CZBU01000003">
    <property type="protein sequence ID" value="CUQ77285.1"/>
    <property type="molecule type" value="Genomic_DNA"/>
</dbReference>
<evidence type="ECO:0000313" key="1">
    <source>
        <dbReference type="EMBL" id="CUQ77285.1"/>
    </source>
</evidence>
<keyword evidence="1" id="KW-0282">Flagellum</keyword>
<dbReference type="NCBIfam" id="NF038110">
    <property type="entry name" value="Lys_methyl_FliB"/>
    <property type="match status" value="1"/>
</dbReference>
<proteinExistence type="predicted"/>
<keyword evidence="1" id="KW-0966">Cell projection</keyword>
<organism evidence="1 2">
    <name type="scientific">Lachnospira eligens</name>
    <dbReference type="NCBI Taxonomy" id="39485"/>
    <lineage>
        <taxon>Bacteria</taxon>
        <taxon>Bacillati</taxon>
        <taxon>Bacillota</taxon>
        <taxon>Clostridia</taxon>
        <taxon>Lachnospirales</taxon>
        <taxon>Lachnospiraceae</taxon>
        <taxon>Lachnospira</taxon>
    </lineage>
</organism>
<accession>A0A174YQ69</accession>
<dbReference type="RefSeq" id="WP_055215633.1">
    <property type="nucleotide sequence ID" value="NZ_CZBU01000003.1"/>
</dbReference>
<dbReference type="Proteomes" id="UP000095621">
    <property type="component" value="Unassembled WGS sequence"/>
</dbReference>
<evidence type="ECO:0000313" key="2">
    <source>
        <dbReference type="Proteomes" id="UP000095621"/>
    </source>
</evidence>
<dbReference type="AlphaFoldDB" id="A0A174YQ69"/>
<name>A0A174YQ69_9FIRM</name>
<protein>
    <submittedName>
        <fullName evidence="1">Flagellar biosynthetic protein fliU</fullName>
    </submittedName>
</protein>